<dbReference type="EMBL" id="BOSL01000027">
    <property type="protein sequence ID" value="GIP55999.1"/>
    <property type="molecule type" value="Genomic_DNA"/>
</dbReference>
<comment type="caution">
    <text evidence="1">The sequence shown here is derived from an EMBL/GenBank/DDBJ whole genome shotgun (WGS) entry which is preliminary data.</text>
</comment>
<dbReference type="Proteomes" id="UP000679992">
    <property type="component" value="Unassembled WGS sequence"/>
</dbReference>
<protein>
    <submittedName>
        <fullName evidence="1">Uncharacterized protein</fullName>
    </submittedName>
</protein>
<sequence length="61" mass="7143">MKTMNAENLTRNFLQLCYTCDDAHLCMTEEACQACWAEQGLNEMETEGVHETRELLQFYYA</sequence>
<evidence type="ECO:0000313" key="2">
    <source>
        <dbReference type="Proteomes" id="UP000679992"/>
    </source>
</evidence>
<dbReference type="RefSeq" id="WP_211020578.1">
    <property type="nucleotide sequence ID" value="NZ_BOSL01000027.1"/>
</dbReference>
<gene>
    <name evidence="1" type="ORF">J42TS3_50340</name>
</gene>
<keyword evidence="2" id="KW-1185">Reference proteome</keyword>
<reference evidence="1 2" key="1">
    <citation type="submission" date="2021-03" db="EMBL/GenBank/DDBJ databases">
        <title>Antimicrobial resistance genes in bacteria isolated from Japanese honey, and their potential for conferring macrolide and lincosamide resistance in the American foulbrood pathogen Paenibacillus larvae.</title>
        <authorList>
            <person name="Okamoto M."/>
            <person name="Kumagai M."/>
            <person name="Kanamori H."/>
            <person name="Takamatsu D."/>
        </authorList>
    </citation>
    <scope>NUCLEOTIDE SEQUENCE [LARGE SCALE GENOMIC DNA]</scope>
    <source>
        <strain evidence="1 2">J42TS3</strain>
    </source>
</reference>
<name>A0ABQ4MJ30_9BACL</name>
<evidence type="ECO:0000313" key="1">
    <source>
        <dbReference type="EMBL" id="GIP55999.1"/>
    </source>
</evidence>
<proteinExistence type="predicted"/>
<accession>A0ABQ4MJ30</accession>
<organism evidence="1 2">
    <name type="scientific">Paenibacillus vini</name>
    <dbReference type="NCBI Taxonomy" id="1476024"/>
    <lineage>
        <taxon>Bacteria</taxon>
        <taxon>Bacillati</taxon>
        <taxon>Bacillota</taxon>
        <taxon>Bacilli</taxon>
        <taxon>Bacillales</taxon>
        <taxon>Paenibacillaceae</taxon>
        <taxon>Paenibacillus</taxon>
    </lineage>
</organism>